<evidence type="ECO:0000313" key="2">
    <source>
        <dbReference type="Proteomes" id="UP000277204"/>
    </source>
</evidence>
<gene>
    <name evidence="1" type="ORF">SMRZ_LOCUS22642</name>
</gene>
<dbReference type="EMBL" id="UZAI01019271">
    <property type="protein sequence ID" value="VDP44077.1"/>
    <property type="molecule type" value="Genomic_DNA"/>
</dbReference>
<evidence type="ECO:0000313" key="1">
    <source>
        <dbReference type="EMBL" id="VDP44077.1"/>
    </source>
</evidence>
<protein>
    <submittedName>
        <fullName evidence="1">Uncharacterized protein</fullName>
    </submittedName>
</protein>
<organism evidence="1 2">
    <name type="scientific">Schistosoma margrebowiei</name>
    <dbReference type="NCBI Taxonomy" id="48269"/>
    <lineage>
        <taxon>Eukaryota</taxon>
        <taxon>Metazoa</taxon>
        <taxon>Spiralia</taxon>
        <taxon>Lophotrochozoa</taxon>
        <taxon>Platyhelminthes</taxon>
        <taxon>Trematoda</taxon>
        <taxon>Digenea</taxon>
        <taxon>Strigeidida</taxon>
        <taxon>Schistosomatoidea</taxon>
        <taxon>Schistosomatidae</taxon>
        <taxon>Schistosoma</taxon>
    </lineage>
</organism>
<keyword evidence="2" id="KW-1185">Reference proteome</keyword>
<accession>A0A183N2W7</accession>
<reference evidence="1 2" key="1">
    <citation type="submission" date="2018-11" db="EMBL/GenBank/DDBJ databases">
        <authorList>
            <consortium name="Pathogen Informatics"/>
        </authorList>
    </citation>
    <scope>NUCLEOTIDE SEQUENCE [LARGE SCALE GENOMIC DNA]</scope>
    <source>
        <strain evidence="1 2">Zambia</strain>
    </source>
</reference>
<name>A0A183N2W7_9TREM</name>
<dbReference type="Proteomes" id="UP000277204">
    <property type="component" value="Unassembled WGS sequence"/>
</dbReference>
<sequence length="107" mass="11967">MQLKDLEFAHGLPLLSHTHKQMKTKTTSVAEASASVGLNIHKGKTKILKRNTKKTNSITLHGVAQKQVETSTYRDKVIDGQRGSDVDENVRIGKARTIFLQLKSIWD</sequence>
<proteinExistence type="predicted"/>
<dbReference type="AlphaFoldDB" id="A0A183N2W7"/>